<proteinExistence type="predicted"/>
<accession>A0A7W6DKG6</accession>
<dbReference type="Gene3D" id="3.30.70.1070">
    <property type="entry name" value="Sporulation related repeat"/>
    <property type="match status" value="1"/>
</dbReference>
<sequence length="430" mass="46040">MTITKTALCATILSYFAGFALPANAQSGMPVNFPPASYEGRQFVDNSGCAFVRAGYDGNVTWVPRVTRARSQVCNQTPTFGGRTTVTVAAPAAPAPRAAPKQITLDTPPAPAPSPVVRTSATSAPRVVTAPRPAPQVVKAPASKPIAAEPPRVVRRVPVTSAPVSAKHVRVPMQQACAAGHTSRVVNGKRIAIRCGPQATPAVPVVRRGEAPAAGKNVYHNRSSWQGSSLSPETRIVPRHLYEERQIAQTAHVPVGYKPAWEDDRLNPYRAVQTVQGYRDTQKAWTNQVPRRLITRANPTQPFPKNLWTAKYRHTVKDPAIAYRGTDPYPPTDVRVSYANQAEHRTAVLSTKGSDSAKSYVEIGVFSSAEKAQAAVSRLASAGLAVRAARVSHNGQTMQRLRVGPFADAASAQAGLSAVHSTGYAQAYIR</sequence>
<dbReference type="Proteomes" id="UP000541426">
    <property type="component" value="Unassembled WGS sequence"/>
</dbReference>
<feature type="chain" id="PRO_5031110372" description="SPOR domain-containing protein" evidence="2">
    <location>
        <begin position="26"/>
        <end position="430"/>
    </location>
</feature>
<evidence type="ECO:0000313" key="5">
    <source>
        <dbReference type="Proteomes" id="UP000541426"/>
    </source>
</evidence>
<dbReference type="InterPro" id="IPR036680">
    <property type="entry name" value="SPOR-like_sf"/>
</dbReference>
<feature type="region of interest" description="Disordered" evidence="1">
    <location>
        <begin position="97"/>
        <end position="143"/>
    </location>
</feature>
<evidence type="ECO:0000313" key="4">
    <source>
        <dbReference type="EMBL" id="MBB3984895.1"/>
    </source>
</evidence>
<evidence type="ECO:0000259" key="3">
    <source>
        <dbReference type="PROSITE" id="PS51724"/>
    </source>
</evidence>
<dbReference type="InterPro" id="IPR007730">
    <property type="entry name" value="SPOR-like_dom"/>
</dbReference>
<evidence type="ECO:0000256" key="2">
    <source>
        <dbReference type="SAM" id="SignalP"/>
    </source>
</evidence>
<dbReference type="RefSeq" id="WP_183963910.1">
    <property type="nucleotide sequence ID" value="NZ_BAABBZ010000014.1"/>
</dbReference>
<feature type="signal peptide" evidence="2">
    <location>
        <begin position="1"/>
        <end position="25"/>
    </location>
</feature>
<name>A0A7W6DKG6_9RHOB</name>
<feature type="compositionally biased region" description="Low complexity" evidence="1">
    <location>
        <begin position="124"/>
        <end position="138"/>
    </location>
</feature>
<comment type="caution">
    <text evidence="4">The sequence shown here is derived from an EMBL/GenBank/DDBJ whole genome shotgun (WGS) entry which is preliminary data.</text>
</comment>
<dbReference type="EMBL" id="JACIEJ010000002">
    <property type="protein sequence ID" value="MBB3984895.1"/>
    <property type="molecule type" value="Genomic_DNA"/>
</dbReference>
<feature type="domain" description="SPOR" evidence="3">
    <location>
        <begin position="353"/>
        <end position="430"/>
    </location>
</feature>
<dbReference type="AlphaFoldDB" id="A0A7W6DKG6"/>
<keyword evidence="5" id="KW-1185">Reference proteome</keyword>
<keyword evidence="2" id="KW-0732">Signal</keyword>
<organism evidence="4 5">
    <name type="scientific">Sagittula marina</name>
    <dbReference type="NCBI Taxonomy" id="943940"/>
    <lineage>
        <taxon>Bacteria</taxon>
        <taxon>Pseudomonadati</taxon>
        <taxon>Pseudomonadota</taxon>
        <taxon>Alphaproteobacteria</taxon>
        <taxon>Rhodobacterales</taxon>
        <taxon>Roseobacteraceae</taxon>
        <taxon>Sagittula</taxon>
    </lineage>
</organism>
<dbReference type="PROSITE" id="PS51724">
    <property type="entry name" value="SPOR"/>
    <property type="match status" value="1"/>
</dbReference>
<dbReference type="Pfam" id="PF05036">
    <property type="entry name" value="SPOR"/>
    <property type="match status" value="1"/>
</dbReference>
<dbReference type="SUPFAM" id="SSF110997">
    <property type="entry name" value="Sporulation related repeat"/>
    <property type="match status" value="1"/>
</dbReference>
<dbReference type="GO" id="GO:0042834">
    <property type="term" value="F:peptidoglycan binding"/>
    <property type="evidence" value="ECO:0007669"/>
    <property type="project" value="InterPro"/>
</dbReference>
<evidence type="ECO:0000256" key="1">
    <source>
        <dbReference type="SAM" id="MobiDB-lite"/>
    </source>
</evidence>
<reference evidence="4 5" key="1">
    <citation type="submission" date="2020-08" db="EMBL/GenBank/DDBJ databases">
        <title>Genomic Encyclopedia of Type Strains, Phase IV (KMG-IV): sequencing the most valuable type-strain genomes for metagenomic binning, comparative biology and taxonomic classification.</title>
        <authorList>
            <person name="Goeker M."/>
        </authorList>
    </citation>
    <scope>NUCLEOTIDE SEQUENCE [LARGE SCALE GENOMIC DNA]</scope>
    <source>
        <strain evidence="4 5">DSM 102235</strain>
    </source>
</reference>
<gene>
    <name evidence="4" type="ORF">GGQ68_001211</name>
</gene>
<protein>
    <recommendedName>
        <fullName evidence="3">SPOR domain-containing protein</fullName>
    </recommendedName>
</protein>